<evidence type="ECO:0000313" key="14">
    <source>
        <dbReference type="Proteomes" id="UP000693892"/>
    </source>
</evidence>
<evidence type="ECO:0000259" key="11">
    <source>
        <dbReference type="PROSITE" id="PS51198"/>
    </source>
</evidence>
<evidence type="ECO:0000256" key="10">
    <source>
        <dbReference type="SAM" id="MobiDB-lite"/>
    </source>
</evidence>
<feature type="domain" description="UvrD-like helicase ATP-binding" evidence="11">
    <location>
        <begin position="7"/>
        <end position="295"/>
    </location>
</feature>
<protein>
    <recommendedName>
        <fullName evidence="7">DNA 3'-5' helicase</fullName>
        <ecNumber evidence="7">5.6.2.4</ecNumber>
    </recommendedName>
</protein>
<dbReference type="EMBL" id="CAJVAP010000004">
    <property type="protein sequence ID" value="CAG7601343.1"/>
    <property type="molecule type" value="Genomic_DNA"/>
</dbReference>
<dbReference type="InterPro" id="IPR014017">
    <property type="entry name" value="DNA_helicase_UvrD-like_C"/>
</dbReference>
<feature type="domain" description="UvrD-like helicase C-terminal" evidence="12">
    <location>
        <begin position="321"/>
        <end position="565"/>
    </location>
</feature>
<gene>
    <name evidence="13" type="primary">uvrD2</name>
    <name evidence="13" type="ORF">LEUCIP111803_00452</name>
</gene>
<evidence type="ECO:0000256" key="6">
    <source>
        <dbReference type="ARBA" id="ARBA00034617"/>
    </source>
</evidence>
<evidence type="ECO:0000256" key="9">
    <source>
        <dbReference type="PROSITE-ProRule" id="PRU00560"/>
    </source>
</evidence>
<dbReference type="GO" id="GO:0003677">
    <property type="term" value="F:DNA binding"/>
    <property type="evidence" value="ECO:0007669"/>
    <property type="project" value="InterPro"/>
</dbReference>
<keyword evidence="4 9" id="KW-0067">ATP-binding</keyword>
<keyword evidence="14" id="KW-1185">Reference proteome</keyword>
<reference evidence="13" key="1">
    <citation type="submission" date="2021-06" db="EMBL/GenBank/DDBJ databases">
        <authorList>
            <person name="Criscuolo A."/>
        </authorList>
    </citation>
    <scope>NUCLEOTIDE SEQUENCE</scope>
    <source>
        <strain evidence="13">CIP111803</strain>
    </source>
</reference>
<sequence>MTEDLLGGLDPEQRQIAECLRGPVSVLAGAGTGKTRTITHRIAHGVRSGVYAPDRVLTVTFTRKAAGELQARLRALGAEGVAAHTFHSAALAQLGHFWPQFVGGSAPQILSGGKVTVLSQAAESLRLSLPVDTLRDVAAEIEWRKVSMLSLEGYAALLRSEDAEAAARTPPDGVTVEHLLDLHEAYGRILDERRQIDFEDVLILATGLLESEPRAVMQVRERYRFFTVDEYQDVNPLQHALLRVWLGDRDDVCVVGDASQTIYSFTGASSSYLLRFGREHPNAREFRLERNYRSTEPIVRVANRLMRGRPGALVLQAVRGEAISAAANRTVGSSPDSAARSTTVDGATGPGDAPPACEWFASEQDEAEAVAASIRGAVAAGTPASEIAVLYRTNAQSAAIEAALERAGVDVRVHGAQRFFDRAEVRQAVMVMRGQAKVADERPLFQIVSDVLRACGWQTAPPEGAAAREKWQALNAILALVDEQPPGTGVQEFSEELLARSRAHHEPTLDAVALSAVHAAKGLEWSLVHLIGMSEGVLPIVYADTETAIDEERRLAYVAMTRARDRLRISGSAGGARSRRAPSRFIAEAGLSFAR</sequence>
<dbReference type="GO" id="GO:0033202">
    <property type="term" value="C:DNA helicase complex"/>
    <property type="evidence" value="ECO:0007669"/>
    <property type="project" value="TreeGrafter"/>
</dbReference>
<evidence type="ECO:0000313" key="13">
    <source>
        <dbReference type="EMBL" id="CAG7601343.1"/>
    </source>
</evidence>
<keyword evidence="2 9" id="KW-0378">Hydrolase</keyword>
<evidence type="ECO:0000256" key="7">
    <source>
        <dbReference type="ARBA" id="ARBA00034808"/>
    </source>
</evidence>
<evidence type="ECO:0000256" key="4">
    <source>
        <dbReference type="ARBA" id="ARBA00022840"/>
    </source>
</evidence>
<keyword evidence="5" id="KW-0413">Isomerase</keyword>
<proteinExistence type="predicted"/>
<dbReference type="PANTHER" id="PTHR11070">
    <property type="entry name" value="UVRD / RECB / PCRA DNA HELICASE FAMILY MEMBER"/>
    <property type="match status" value="1"/>
</dbReference>
<dbReference type="RefSeq" id="WP_218114102.1">
    <property type="nucleotide sequence ID" value="NZ_CAJVAP010000004.1"/>
</dbReference>
<comment type="caution">
    <text evidence="13">The sequence shown here is derived from an EMBL/GenBank/DDBJ whole genome shotgun (WGS) entry which is preliminary data.</text>
</comment>
<comment type="catalytic activity">
    <reaction evidence="6">
        <text>Couples ATP hydrolysis with the unwinding of duplex DNA by translocating in the 3'-5' direction.</text>
        <dbReference type="EC" id="5.6.2.4"/>
    </reaction>
</comment>
<evidence type="ECO:0000256" key="5">
    <source>
        <dbReference type="ARBA" id="ARBA00023235"/>
    </source>
</evidence>
<dbReference type="GO" id="GO:0000725">
    <property type="term" value="P:recombinational repair"/>
    <property type="evidence" value="ECO:0007669"/>
    <property type="project" value="TreeGrafter"/>
</dbReference>
<feature type="compositionally biased region" description="Polar residues" evidence="10">
    <location>
        <begin position="330"/>
        <end position="345"/>
    </location>
</feature>
<dbReference type="PROSITE" id="PS51217">
    <property type="entry name" value="UVRD_HELICASE_CTER"/>
    <property type="match status" value="1"/>
</dbReference>
<feature type="binding site" evidence="9">
    <location>
        <begin position="28"/>
        <end position="35"/>
    </location>
    <ligand>
        <name>ATP</name>
        <dbReference type="ChEBI" id="CHEBI:30616"/>
    </ligand>
</feature>
<dbReference type="Pfam" id="PF00580">
    <property type="entry name" value="UvrD-helicase"/>
    <property type="match status" value="1"/>
</dbReference>
<evidence type="ECO:0000256" key="3">
    <source>
        <dbReference type="ARBA" id="ARBA00022806"/>
    </source>
</evidence>
<keyword evidence="1 9" id="KW-0547">Nucleotide-binding</keyword>
<keyword evidence="3 9" id="KW-0347">Helicase</keyword>
<dbReference type="AlphaFoldDB" id="A0A916NUY7"/>
<dbReference type="InterPro" id="IPR000212">
    <property type="entry name" value="DNA_helicase_UvrD/REP"/>
</dbReference>
<dbReference type="GO" id="GO:0043138">
    <property type="term" value="F:3'-5' DNA helicase activity"/>
    <property type="evidence" value="ECO:0007669"/>
    <property type="project" value="UniProtKB-EC"/>
</dbReference>
<dbReference type="GO" id="GO:0005829">
    <property type="term" value="C:cytosol"/>
    <property type="evidence" value="ECO:0007669"/>
    <property type="project" value="TreeGrafter"/>
</dbReference>
<dbReference type="CDD" id="cd17932">
    <property type="entry name" value="DEXQc_UvrD"/>
    <property type="match status" value="1"/>
</dbReference>
<evidence type="ECO:0000256" key="1">
    <source>
        <dbReference type="ARBA" id="ARBA00022741"/>
    </source>
</evidence>
<dbReference type="InterPro" id="IPR014016">
    <property type="entry name" value="UvrD-like_ATP-bd"/>
</dbReference>
<feature type="region of interest" description="Disordered" evidence="10">
    <location>
        <begin position="328"/>
        <end position="354"/>
    </location>
</feature>
<name>A0A916NUY7_9MICO</name>
<dbReference type="PROSITE" id="PS51198">
    <property type="entry name" value="UVRD_HELICASE_ATP_BIND"/>
    <property type="match status" value="1"/>
</dbReference>
<dbReference type="GO" id="GO:0016787">
    <property type="term" value="F:hydrolase activity"/>
    <property type="evidence" value="ECO:0007669"/>
    <property type="project" value="UniProtKB-UniRule"/>
</dbReference>
<comment type="catalytic activity">
    <reaction evidence="8">
        <text>ATP + H2O = ADP + phosphate + H(+)</text>
        <dbReference type="Rhea" id="RHEA:13065"/>
        <dbReference type="ChEBI" id="CHEBI:15377"/>
        <dbReference type="ChEBI" id="CHEBI:15378"/>
        <dbReference type="ChEBI" id="CHEBI:30616"/>
        <dbReference type="ChEBI" id="CHEBI:43474"/>
        <dbReference type="ChEBI" id="CHEBI:456216"/>
        <dbReference type="EC" id="5.6.2.4"/>
    </reaction>
</comment>
<evidence type="ECO:0000256" key="8">
    <source>
        <dbReference type="ARBA" id="ARBA00048988"/>
    </source>
</evidence>
<accession>A0A916NUY7</accession>
<dbReference type="EC" id="5.6.2.4" evidence="7"/>
<dbReference type="PANTHER" id="PTHR11070:SF69">
    <property type="entry name" value="ATP-DEPENDENT DNA HELICASE UVRD2"/>
    <property type="match status" value="1"/>
</dbReference>
<organism evidence="13 14">
    <name type="scientific">Leucobacter soli</name>
    <dbReference type="NCBI Taxonomy" id="2812850"/>
    <lineage>
        <taxon>Bacteria</taxon>
        <taxon>Bacillati</taxon>
        <taxon>Actinomycetota</taxon>
        <taxon>Actinomycetes</taxon>
        <taxon>Micrococcales</taxon>
        <taxon>Microbacteriaceae</taxon>
        <taxon>Leucobacter</taxon>
    </lineage>
</organism>
<dbReference type="Proteomes" id="UP000693892">
    <property type="component" value="Unassembled WGS sequence"/>
</dbReference>
<dbReference type="Pfam" id="PF13361">
    <property type="entry name" value="UvrD_C"/>
    <property type="match status" value="2"/>
</dbReference>
<evidence type="ECO:0000256" key="2">
    <source>
        <dbReference type="ARBA" id="ARBA00022801"/>
    </source>
</evidence>
<dbReference type="GO" id="GO:0005524">
    <property type="term" value="F:ATP binding"/>
    <property type="evidence" value="ECO:0007669"/>
    <property type="project" value="UniProtKB-UniRule"/>
</dbReference>
<evidence type="ECO:0000259" key="12">
    <source>
        <dbReference type="PROSITE" id="PS51217"/>
    </source>
</evidence>